<feature type="transmembrane region" description="Helical" evidence="1">
    <location>
        <begin position="20"/>
        <end position="40"/>
    </location>
</feature>
<protein>
    <submittedName>
        <fullName evidence="2">Uncharacterized protein</fullName>
    </submittedName>
</protein>
<sequence length="120" mass="12683">MESDVPQSRLKVTGFDARRIVTILAVFAFIFGTLLDVPAVHPASHDAPHASQELHATPLQSVIVAIADNHCQQNAGCHAAVLPAGVSLSSASSTGSALPQDYVVAVTERPIDVFHPPRRV</sequence>
<evidence type="ECO:0000256" key="1">
    <source>
        <dbReference type="SAM" id="Phobius"/>
    </source>
</evidence>
<keyword evidence="1" id="KW-1133">Transmembrane helix</keyword>
<gene>
    <name evidence="2" type="ORF">GQE99_12200</name>
</gene>
<evidence type="ECO:0000313" key="2">
    <source>
        <dbReference type="EMBL" id="MZR13775.1"/>
    </source>
</evidence>
<comment type="caution">
    <text evidence="2">The sequence shown here is derived from an EMBL/GenBank/DDBJ whole genome shotgun (WGS) entry which is preliminary data.</text>
</comment>
<keyword evidence="1" id="KW-0812">Transmembrane</keyword>
<dbReference type="EMBL" id="WTUX01000015">
    <property type="protein sequence ID" value="MZR13775.1"/>
    <property type="molecule type" value="Genomic_DNA"/>
</dbReference>
<reference evidence="2 3" key="1">
    <citation type="submission" date="2019-12" db="EMBL/GenBank/DDBJ databases">
        <title>Maritimibacter sp. nov. sp. isolated from sea sand.</title>
        <authorList>
            <person name="Kim J."/>
            <person name="Jeong S.E."/>
            <person name="Jung H.S."/>
            <person name="Jeon C.O."/>
        </authorList>
    </citation>
    <scope>NUCLEOTIDE SEQUENCE [LARGE SCALE GENOMIC DNA]</scope>
    <source>
        <strain evidence="2 3">DP07</strain>
    </source>
</reference>
<keyword evidence="1" id="KW-0472">Membrane</keyword>
<name>A0A845M155_9RHOB</name>
<dbReference type="Proteomes" id="UP000467322">
    <property type="component" value="Unassembled WGS sequence"/>
</dbReference>
<dbReference type="RefSeq" id="WP_235917218.1">
    <property type="nucleotide sequence ID" value="NZ_WTUX01000015.1"/>
</dbReference>
<proteinExistence type="predicted"/>
<dbReference type="AlphaFoldDB" id="A0A845M155"/>
<evidence type="ECO:0000313" key="3">
    <source>
        <dbReference type="Proteomes" id="UP000467322"/>
    </source>
</evidence>
<organism evidence="2 3">
    <name type="scientific">Maritimibacter harenae</name>
    <dbReference type="NCBI Taxonomy" id="2606218"/>
    <lineage>
        <taxon>Bacteria</taxon>
        <taxon>Pseudomonadati</taxon>
        <taxon>Pseudomonadota</taxon>
        <taxon>Alphaproteobacteria</taxon>
        <taxon>Rhodobacterales</taxon>
        <taxon>Roseobacteraceae</taxon>
        <taxon>Maritimibacter</taxon>
    </lineage>
</organism>
<accession>A0A845M155</accession>
<keyword evidence="3" id="KW-1185">Reference proteome</keyword>